<dbReference type="NCBIfam" id="NF002958">
    <property type="entry name" value="PRK03620.1"/>
    <property type="match status" value="1"/>
</dbReference>
<name>A0A317ZY94_9MICO</name>
<accession>A0A317ZY94</accession>
<feature type="binding site" evidence="8">
    <location>
        <position position="45"/>
    </location>
    <ligand>
        <name>pyruvate</name>
        <dbReference type="ChEBI" id="CHEBI:15361"/>
    </ligand>
</feature>
<proteinExistence type="inferred from homology"/>
<dbReference type="HAMAP" id="MF_00694">
    <property type="entry name" value="KDGDH"/>
    <property type="match status" value="1"/>
</dbReference>
<evidence type="ECO:0000313" key="10">
    <source>
        <dbReference type="Proteomes" id="UP000246722"/>
    </source>
</evidence>
<dbReference type="InterPro" id="IPR017655">
    <property type="entry name" value="Dehydro-deoxyglucarate_dehyd"/>
</dbReference>
<evidence type="ECO:0000256" key="2">
    <source>
        <dbReference type="ARBA" id="ARBA00004983"/>
    </source>
</evidence>
<protein>
    <recommendedName>
        <fullName evidence="5">Probable 5-dehydro-4-deoxyglucarate dehydratase</fullName>
        <ecNumber evidence="5">4.2.1.41</ecNumber>
    </recommendedName>
    <alternativeName>
        <fullName evidence="5">5-keto-4-deoxy-glucarate dehydratase</fullName>
        <shortName evidence="5">KDGDH</shortName>
    </alternativeName>
</protein>
<dbReference type="Proteomes" id="UP000246722">
    <property type="component" value="Unassembled WGS sequence"/>
</dbReference>
<evidence type="ECO:0000256" key="8">
    <source>
        <dbReference type="PIRSR" id="PIRSR001365-2"/>
    </source>
</evidence>
<dbReference type="OrthoDB" id="8995637at2"/>
<dbReference type="PANTHER" id="PTHR12128">
    <property type="entry name" value="DIHYDRODIPICOLINATE SYNTHASE"/>
    <property type="match status" value="1"/>
</dbReference>
<evidence type="ECO:0000256" key="5">
    <source>
        <dbReference type="HAMAP-Rule" id="MF_00694"/>
    </source>
</evidence>
<dbReference type="PIRSF" id="PIRSF001365">
    <property type="entry name" value="DHDPS"/>
    <property type="match status" value="1"/>
</dbReference>
<evidence type="ECO:0000256" key="6">
    <source>
        <dbReference type="PIRNR" id="PIRNR001365"/>
    </source>
</evidence>
<feature type="active site" description="Schiff-base intermediate with substrate" evidence="7">
    <location>
        <position position="157"/>
    </location>
</feature>
<dbReference type="SMART" id="SM01130">
    <property type="entry name" value="DHDPS"/>
    <property type="match status" value="1"/>
</dbReference>
<comment type="catalytic activity">
    <reaction evidence="1 5">
        <text>5-dehydro-4-deoxy-D-glucarate + H(+) = 2,5-dioxopentanoate + CO2 + H2O</text>
        <dbReference type="Rhea" id="RHEA:24608"/>
        <dbReference type="ChEBI" id="CHEBI:15377"/>
        <dbReference type="ChEBI" id="CHEBI:15378"/>
        <dbReference type="ChEBI" id="CHEBI:16526"/>
        <dbReference type="ChEBI" id="CHEBI:42819"/>
        <dbReference type="ChEBI" id="CHEBI:58136"/>
        <dbReference type="EC" id="4.2.1.41"/>
    </reaction>
</comment>
<dbReference type="EC" id="4.2.1.41" evidence="5"/>
<evidence type="ECO:0000256" key="3">
    <source>
        <dbReference type="ARBA" id="ARBA00007592"/>
    </source>
</evidence>
<dbReference type="PANTHER" id="PTHR12128:SF19">
    <property type="entry name" value="5-DEHYDRO-4-DEOXYGLUCARATE DEHYDRATASE 2-RELATED"/>
    <property type="match status" value="1"/>
</dbReference>
<dbReference type="GO" id="GO:0008840">
    <property type="term" value="F:4-hydroxy-tetrahydrodipicolinate synthase activity"/>
    <property type="evidence" value="ECO:0007669"/>
    <property type="project" value="TreeGrafter"/>
</dbReference>
<keyword evidence="4 5" id="KW-0456">Lyase</keyword>
<dbReference type="Gene3D" id="3.20.20.70">
    <property type="entry name" value="Aldolase class I"/>
    <property type="match status" value="1"/>
</dbReference>
<dbReference type="GO" id="GO:0047448">
    <property type="term" value="F:5-dehydro-4-deoxyglucarate dehydratase activity"/>
    <property type="evidence" value="ECO:0007669"/>
    <property type="project" value="UniProtKB-UniRule"/>
</dbReference>
<evidence type="ECO:0000256" key="7">
    <source>
        <dbReference type="PIRSR" id="PIRSR001365-1"/>
    </source>
</evidence>
<organism evidence="9 10">
    <name type="scientific">Cryobacterium arcticum</name>
    <dbReference type="NCBI Taxonomy" id="670052"/>
    <lineage>
        <taxon>Bacteria</taxon>
        <taxon>Bacillati</taxon>
        <taxon>Actinomycetota</taxon>
        <taxon>Actinomycetes</taxon>
        <taxon>Micrococcales</taxon>
        <taxon>Microbacteriaceae</taxon>
        <taxon>Cryobacterium</taxon>
    </lineage>
</organism>
<sequence>MFDGVLFFPLTPFSADDQVNHEVLAEHLERGLGYAPGGIFIACGTGEYHALSPREFSAVVRTAVTTTAGRVPVFAGAGGPVALAKEMAVAAAEAGADGLLLLPPYLVGSPQAGLVDYVKAVTAVTDLPVIVYHRGNARFTVSSAVEVAALPTVVGFKDGVGDLDLMSRIVRAVIDSTAAAGKAFTFFNGLPTAEASQSAYRAIGVTLYSSASFAFAPELAVAFYEALETGDQALTDDLSRAFFHPIVHLRDQVPGYAVSLVKAGAELGGIRAGHVRPPLVDMSPEHRAELAEIISAGQRVLAAHTGAADAPQRQTPSSYVDAEVLLG</sequence>
<keyword evidence="10" id="KW-1185">Reference proteome</keyword>
<dbReference type="InterPro" id="IPR013785">
    <property type="entry name" value="Aldolase_TIM"/>
</dbReference>
<comment type="caution">
    <text evidence="9">The sequence shown here is derived from an EMBL/GenBank/DDBJ whole genome shotgun (WGS) entry which is preliminary data.</text>
</comment>
<evidence type="ECO:0000256" key="4">
    <source>
        <dbReference type="ARBA" id="ARBA00023239"/>
    </source>
</evidence>
<dbReference type="SUPFAM" id="SSF51569">
    <property type="entry name" value="Aldolase"/>
    <property type="match status" value="1"/>
</dbReference>
<dbReference type="AlphaFoldDB" id="A0A317ZY94"/>
<comment type="similarity">
    <text evidence="3 5 6">Belongs to the DapA family.</text>
</comment>
<dbReference type="InterPro" id="IPR002220">
    <property type="entry name" value="DapA-like"/>
</dbReference>
<comment type="pathway">
    <text evidence="2 5">Carbohydrate acid metabolism; D-glucarate degradation; 2,5-dioxopentanoate from D-glucarate: step 2/2.</text>
</comment>
<dbReference type="UniPathway" id="UPA00564">
    <property type="reaction ID" value="UER00628"/>
</dbReference>
<evidence type="ECO:0000256" key="1">
    <source>
        <dbReference type="ARBA" id="ARBA00001446"/>
    </source>
</evidence>
<dbReference type="Pfam" id="PF00701">
    <property type="entry name" value="DHDPS"/>
    <property type="match status" value="1"/>
</dbReference>
<reference evidence="9 10" key="1">
    <citation type="submission" date="2018-05" db="EMBL/GenBank/DDBJ databases">
        <title>Genetic diversity of glacier-inhabiting Cryobacterium bacteria in China and description of Cryobacterium mengkeensis sp. nov. and Arthrobacter glacialis sp. nov.</title>
        <authorList>
            <person name="Liu Q."/>
            <person name="Xin Y.-H."/>
        </authorList>
    </citation>
    <scope>NUCLEOTIDE SEQUENCE [LARGE SCALE GENOMIC DNA]</scope>
    <source>
        <strain evidence="9 10">SK-1</strain>
    </source>
</reference>
<dbReference type="GO" id="GO:0042838">
    <property type="term" value="P:D-glucarate catabolic process"/>
    <property type="evidence" value="ECO:0007669"/>
    <property type="project" value="UniProtKB-UniRule"/>
</dbReference>
<gene>
    <name evidence="9" type="ORF">CTB96_04985</name>
</gene>
<evidence type="ECO:0000313" key="9">
    <source>
        <dbReference type="EMBL" id="PXA72244.1"/>
    </source>
</evidence>
<dbReference type="RefSeq" id="WP_110125764.1">
    <property type="nucleotide sequence ID" value="NZ_QHLY01000005.1"/>
</dbReference>
<feature type="active site" description="Proton donor/acceptor" evidence="7">
    <location>
        <position position="132"/>
    </location>
</feature>
<dbReference type="EMBL" id="QHLY01000005">
    <property type="protein sequence ID" value="PXA72244.1"/>
    <property type="molecule type" value="Genomic_DNA"/>
</dbReference>